<gene>
    <name evidence="1" type="ORF">SAMN05216277_11946</name>
</gene>
<evidence type="ECO:0000313" key="1">
    <source>
        <dbReference type="EMBL" id="SFQ10181.1"/>
    </source>
</evidence>
<keyword evidence="2" id="KW-1185">Reference proteome</keyword>
<proteinExistence type="predicted"/>
<accession>A0A1I5VRV2</accession>
<dbReference type="EMBL" id="FOXI01000019">
    <property type="protein sequence ID" value="SFQ10181.1"/>
    <property type="molecule type" value="Genomic_DNA"/>
</dbReference>
<sequence length="235" mass="25935">MRRREFLQAAGVVAVGGTVFSANALGKHFDAQPEHVTLAYEPSTLDRYRPELVMPAAAEEKLIGLYGWVARSAERETSVAVYWASYSHQDGWLGNLDSHYGDHEPVYVFFDDEGEVQQVIASIYHWIAGRVPGTEIALVDGTHPQLRVIEPWHQYTAAGQPGEFFDVDDLGTVFDSWLDNGLEASLAPGAVTNPWTMRSRPDWWRRGTVGISINATLVDTMMAVGVGNVGSLSEQ</sequence>
<dbReference type="OrthoDB" id="202444at2157"/>
<protein>
    <submittedName>
        <fullName evidence="1">Uncharacterized protein</fullName>
    </submittedName>
</protein>
<reference evidence="2" key="1">
    <citation type="submission" date="2016-10" db="EMBL/GenBank/DDBJ databases">
        <authorList>
            <person name="Varghese N."/>
            <person name="Submissions S."/>
        </authorList>
    </citation>
    <scope>NUCLEOTIDE SEQUENCE [LARGE SCALE GENOMIC DNA]</scope>
    <source>
        <strain evidence="2">CGMCC 1.10329</strain>
    </source>
</reference>
<dbReference type="RefSeq" id="WP_074880454.1">
    <property type="nucleotide sequence ID" value="NZ_FOXI01000019.1"/>
</dbReference>
<organism evidence="1 2">
    <name type="scientific">Halolamina pelagica</name>
    <dbReference type="NCBI Taxonomy" id="699431"/>
    <lineage>
        <taxon>Archaea</taxon>
        <taxon>Methanobacteriati</taxon>
        <taxon>Methanobacteriota</taxon>
        <taxon>Stenosarchaea group</taxon>
        <taxon>Halobacteria</taxon>
        <taxon>Halobacteriales</taxon>
        <taxon>Haloferacaceae</taxon>
    </lineage>
</organism>
<evidence type="ECO:0000313" key="2">
    <source>
        <dbReference type="Proteomes" id="UP000183769"/>
    </source>
</evidence>
<dbReference type="AlphaFoldDB" id="A0A1I5VRV2"/>
<dbReference type="Proteomes" id="UP000183769">
    <property type="component" value="Unassembled WGS sequence"/>
</dbReference>
<name>A0A1I5VRV2_9EURY</name>